<reference evidence="1" key="1">
    <citation type="submission" date="2022-03" db="EMBL/GenBank/DDBJ databases">
        <authorList>
            <person name="Martin H S."/>
        </authorList>
    </citation>
    <scope>NUCLEOTIDE SEQUENCE</scope>
</reference>
<protein>
    <submittedName>
        <fullName evidence="1">Uncharacterized protein</fullName>
    </submittedName>
</protein>
<keyword evidence="2" id="KW-1185">Reference proteome</keyword>
<sequence length="78" mass="9333">MYQENKTPQPAAQLAPMCGPHLNPCRFWSDLMRNKFWRQAISAIWRRVYRRNRPWPRDSGLKELGDITRASLITSWME</sequence>
<organism evidence="1 2">
    <name type="scientific">Iphiclides podalirius</name>
    <name type="common">scarce swallowtail</name>
    <dbReference type="NCBI Taxonomy" id="110791"/>
    <lineage>
        <taxon>Eukaryota</taxon>
        <taxon>Metazoa</taxon>
        <taxon>Ecdysozoa</taxon>
        <taxon>Arthropoda</taxon>
        <taxon>Hexapoda</taxon>
        <taxon>Insecta</taxon>
        <taxon>Pterygota</taxon>
        <taxon>Neoptera</taxon>
        <taxon>Endopterygota</taxon>
        <taxon>Lepidoptera</taxon>
        <taxon>Glossata</taxon>
        <taxon>Ditrysia</taxon>
        <taxon>Papilionoidea</taxon>
        <taxon>Papilionidae</taxon>
        <taxon>Papilioninae</taxon>
        <taxon>Iphiclides</taxon>
    </lineage>
</organism>
<feature type="non-terminal residue" evidence="1">
    <location>
        <position position="78"/>
    </location>
</feature>
<gene>
    <name evidence="1" type="ORF">IPOD504_LOCUS4779</name>
</gene>
<dbReference type="Proteomes" id="UP000837857">
    <property type="component" value="Chromosome 16"/>
</dbReference>
<accession>A0ABN8I1Y5</accession>
<proteinExistence type="predicted"/>
<evidence type="ECO:0000313" key="2">
    <source>
        <dbReference type="Proteomes" id="UP000837857"/>
    </source>
</evidence>
<evidence type="ECO:0000313" key="1">
    <source>
        <dbReference type="EMBL" id="CAH2044764.1"/>
    </source>
</evidence>
<dbReference type="EMBL" id="OW152828">
    <property type="protein sequence ID" value="CAH2044764.1"/>
    <property type="molecule type" value="Genomic_DNA"/>
</dbReference>
<name>A0ABN8I1Y5_9NEOP</name>